<evidence type="ECO:0000256" key="2">
    <source>
        <dbReference type="ARBA" id="ARBA00022723"/>
    </source>
</evidence>
<dbReference type="Pfam" id="PF17123">
    <property type="entry name" value="zf-RING_11"/>
    <property type="match status" value="1"/>
</dbReference>
<dbReference type="SMART" id="SM00184">
    <property type="entry name" value="RING"/>
    <property type="match status" value="1"/>
</dbReference>
<dbReference type="AlphaFoldDB" id="A0A139AJC9"/>
<keyword evidence="4" id="KW-0833">Ubl conjugation pathway</keyword>
<dbReference type="PROSITE" id="PS50089">
    <property type="entry name" value="ZF_RING_2"/>
    <property type="match status" value="1"/>
</dbReference>
<feature type="region of interest" description="Disordered" evidence="7">
    <location>
        <begin position="351"/>
        <end position="382"/>
    </location>
</feature>
<dbReference type="Gene3D" id="3.30.40.10">
    <property type="entry name" value="Zinc/RING finger domain, C3HC4 (zinc finger)"/>
    <property type="match status" value="1"/>
</dbReference>
<dbReference type="GO" id="GO:0061630">
    <property type="term" value="F:ubiquitin protein ligase activity"/>
    <property type="evidence" value="ECO:0007669"/>
    <property type="project" value="TreeGrafter"/>
</dbReference>
<dbReference type="STRING" id="1344416.A0A139AJC9"/>
<dbReference type="EMBL" id="KQ965750">
    <property type="protein sequence ID" value="KXS16882.1"/>
    <property type="molecule type" value="Genomic_DNA"/>
</dbReference>
<evidence type="ECO:0008006" key="12">
    <source>
        <dbReference type="Google" id="ProtNLM"/>
    </source>
</evidence>
<dbReference type="GO" id="GO:0000151">
    <property type="term" value="C:ubiquitin ligase complex"/>
    <property type="evidence" value="ECO:0007669"/>
    <property type="project" value="TreeGrafter"/>
</dbReference>
<evidence type="ECO:0000259" key="9">
    <source>
        <dbReference type="PROSITE" id="PS50089"/>
    </source>
</evidence>
<reference evidence="10 11" key="1">
    <citation type="journal article" date="2015" name="Genome Biol. Evol.">
        <title>Phylogenomic analyses indicate that early fungi evolved digesting cell walls of algal ancestors of land plants.</title>
        <authorList>
            <person name="Chang Y."/>
            <person name="Wang S."/>
            <person name="Sekimoto S."/>
            <person name="Aerts A.L."/>
            <person name="Choi C."/>
            <person name="Clum A."/>
            <person name="LaButti K.M."/>
            <person name="Lindquist E.A."/>
            <person name="Yee Ngan C."/>
            <person name="Ohm R.A."/>
            <person name="Salamov A.A."/>
            <person name="Grigoriev I.V."/>
            <person name="Spatafora J.W."/>
            <person name="Berbee M.L."/>
        </authorList>
    </citation>
    <scope>NUCLEOTIDE SEQUENCE [LARGE SCALE GENOMIC DNA]</scope>
    <source>
        <strain evidence="10 11">JEL478</strain>
    </source>
</reference>
<evidence type="ECO:0000256" key="7">
    <source>
        <dbReference type="SAM" id="MobiDB-lite"/>
    </source>
</evidence>
<name>A0A139AJC9_GONPJ</name>
<evidence type="ECO:0000259" key="8">
    <source>
        <dbReference type="PROSITE" id="PS50006"/>
    </source>
</evidence>
<feature type="compositionally biased region" description="Polar residues" evidence="7">
    <location>
        <begin position="62"/>
        <end position="84"/>
    </location>
</feature>
<dbReference type="GO" id="GO:0006511">
    <property type="term" value="P:ubiquitin-dependent protein catabolic process"/>
    <property type="evidence" value="ECO:0007669"/>
    <property type="project" value="TreeGrafter"/>
</dbReference>
<feature type="region of interest" description="Disordered" evidence="7">
    <location>
        <begin position="401"/>
        <end position="576"/>
    </location>
</feature>
<dbReference type="Pfam" id="PF00498">
    <property type="entry name" value="FHA"/>
    <property type="match status" value="1"/>
</dbReference>
<dbReference type="PROSITE" id="PS50006">
    <property type="entry name" value="FHA_DOMAIN"/>
    <property type="match status" value="1"/>
</dbReference>
<sequence>MAEGQPISGSPINTSTLRDPMILDGLMSQQTADQPSPPLDQNEASEEQSPEIVPSSDRRLSRNQQHPVNESITALESSRPSTAASPKVRKEIQMDGDRPMVHIGLFPHADPTRNSRPVIFSPIEKDMPEGFSFRIGRKVEKKAADPTKPSPEPLDFLTVEEHFVAFKSKVVSRSHAELWCKEGTIYFKDIGSSSGTFLNRMRLSPSGKESRPYPLKDGDVIQLGVDYQGRQEDVYKAITIRVVVQQDNHRKKMNPVKLHAALRALISAASPLTSSNDDVTNPTSTAAPPPIDCAVCLNALAPFQALFLAPCSHCYHYKCVRPLLEHQGVMFLCPLCRQVANLEASVSSGDLEADAGGAETEGGGSATGSEDEADSVPGAGPTGAAYNATAFELVTGSAEGVARSQTSAEGASTESLPRSAPIAFPPLRVRTSSNASDRPPRIPSPLAAAANGPGFAGRTPSPLARGRSSSQPSAPSPESYSASTPATTAGDAAGFDTTSPGASGGSSQGTPASLVNGQGQARQVSANKRPGSGASARFGSAIQRLWGAAGTASTGTRSRGASQNCVEFDAPGSSEQ</sequence>
<dbReference type="InterPro" id="IPR001841">
    <property type="entry name" value="Znf_RING"/>
</dbReference>
<evidence type="ECO:0000256" key="5">
    <source>
        <dbReference type="ARBA" id="ARBA00022833"/>
    </source>
</evidence>
<dbReference type="PANTHER" id="PTHR15067">
    <property type="entry name" value="E3 UBIQUITIN-PROTEIN LIGASE RNF8"/>
    <property type="match status" value="1"/>
</dbReference>
<evidence type="ECO:0000313" key="11">
    <source>
        <dbReference type="Proteomes" id="UP000070544"/>
    </source>
</evidence>
<evidence type="ECO:0000256" key="6">
    <source>
        <dbReference type="PROSITE-ProRule" id="PRU00175"/>
    </source>
</evidence>
<gene>
    <name evidence="10" type="ORF">M427DRAFT_494645</name>
</gene>
<keyword evidence="11" id="KW-1185">Reference proteome</keyword>
<dbReference type="InterPro" id="IPR000253">
    <property type="entry name" value="FHA_dom"/>
</dbReference>
<dbReference type="Proteomes" id="UP000070544">
    <property type="component" value="Unassembled WGS sequence"/>
</dbReference>
<dbReference type="GO" id="GO:0032153">
    <property type="term" value="C:cell division site"/>
    <property type="evidence" value="ECO:0007669"/>
    <property type="project" value="TreeGrafter"/>
</dbReference>
<evidence type="ECO:0000256" key="3">
    <source>
        <dbReference type="ARBA" id="ARBA00022771"/>
    </source>
</evidence>
<keyword evidence="1" id="KW-0808">Transferase</keyword>
<evidence type="ECO:0000256" key="1">
    <source>
        <dbReference type="ARBA" id="ARBA00022679"/>
    </source>
</evidence>
<proteinExistence type="predicted"/>
<protein>
    <recommendedName>
        <fullName evidence="12">SMAD/FHA domain-containing protein</fullName>
    </recommendedName>
</protein>
<dbReference type="SUPFAM" id="SSF57850">
    <property type="entry name" value="RING/U-box"/>
    <property type="match status" value="1"/>
</dbReference>
<feature type="compositionally biased region" description="Polar residues" evidence="7">
    <location>
        <begin position="7"/>
        <end position="17"/>
    </location>
</feature>
<dbReference type="SUPFAM" id="SSF49879">
    <property type="entry name" value="SMAD/FHA domain"/>
    <property type="match status" value="1"/>
</dbReference>
<dbReference type="Gene3D" id="2.60.200.20">
    <property type="match status" value="1"/>
</dbReference>
<evidence type="ECO:0000313" key="10">
    <source>
        <dbReference type="EMBL" id="KXS16882.1"/>
    </source>
</evidence>
<dbReference type="InterPro" id="IPR013083">
    <property type="entry name" value="Znf_RING/FYVE/PHD"/>
</dbReference>
<feature type="domain" description="FHA" evidence="8">
    <location>
        <begin position="133"/>
        <end position="203"/>
    </location>
</feature>
<feature type="compositionally biased region" description="Polar residues" evidence="7">
    <location>
        <begin position="551"/>
        <end position="565"/>
    </location>
</feature>
<dbReference type="GO" id="GO:0008270">
    <property type="term" value="F:zinc ion binding"/>
    <property type="evidence" value="ECO:0007669"/>
    <property type="project" value="UniProtKB-KW"/>
</dbReference>
<accession>A0A139AJC9</accession>
<dbReference type="PANTHER" id="PTHR15067:SF7">
    <property type="entry name" value="E3 UBIQUITIN-PROTEIN LIGASE DMA1-RELATED"/>
    <property type="match status" value="1"/>
</dbReference>
<feature type="region of interest" description="Disordered" evidence="7">
    <location>
        <begin position="1"/>
        <end position="89"/>
    </location>
</feature>
<dbReference type="InterPro" id="IPR008984">
    <property type="entry name" value="SMAD_FHA_dom_sf"/>
</dbReference>
<feature type="compositionally biased region" description="Polar residues" evidence="7">
    <location>
        <begin position="508"/>
        <end position="526"/>
    </location>
</feature>
<organism evidence="10 11">
    <name type="scientific">Gonapodya prolifera (strain JEL478)</name>
    <name type="common">Monoblepharis prolifera</name>
    <dbReference type="NCBI Taxonomy" id="1344416"/>
    <lineage>
        <taxon>Eukaryota</taxon>
        <taxon>Fungi</taxon>
        <taxon>Fungi incertae sedis</taxon>
        <taxon>Chytridiomycota</taxon>
        <taxon>Chytridiomycota incertae sedis</taxon>
        <taxon>Monoblepharidomycetes</taxon>
        <taxon>Monoblepharidales</taxon>
        <taxon>Gonapodyaceae</taxon>
        <taxon>Gonapodya</taxon>
    </lineage>
</organism>
<evidence type="ECO:0000256" key="4">
    <source>
        <dbReference type="ARBA" id="ARBA00022786"/>
    </source>
</evidence>
<keyword evidence="3 6" id="KW-0863">Zinc-finger</keyword>
<dbReference type="SMART" id="SM00240">
    <property type="entry name" value="FHA"/>
    <property type="match status" value="1"/>
</dbReference>
<dbReference type="OMA" id="LRTHHTH"/>
<feature type="compositionally biased region" description="Low complexity" evidence="7">
    <location>
        <begin position="468"/>
        <end position="499"/>
    </location>
</feature>
<dbReference type="GO" id="GO:0016567">
    <property type="term" value="P:protein ubiquitination"/>
    <property type="evidence" value="ECO:0007669"/>
    <property type="project" value="TreeGrafter"/>
</dbReference>
<keyword evidence="5" id="KW-0862">Zinc</keyword>
<dbReference type="GO" id="GO:0005829">
    <property type="term" value="C:cytosol"/>
    <property type="evidence" value="ECO:0007669"/>
    <property type="project" value="TreeGrafter"/>
</dbReference>
<feature type="domain" description="RING-type" evidence="9">
    <location>
        <begin position="293"/>
        <end position="337"/>
    </location>
</feature>
<feature type="compositionally biased region" description="Polar residues" evidence="7">
    <location>
        <begin position="403"/>
        <end position="416"/>
    </location>
</feature>
<dbReference type="OrthoDB" id="687730at2759"/>
<keyword evidence="2" id="KW-0479">Metal-binding</keyword>